<dbReference type="Gene3D" id="3.90.226.10">
    <property type="entry name" value="2-enoyl-CoA Hydratase, Chain A, domain 1"/>
    <property type="match status" value="1"/>
</dbReference>
<proteinExistence type="predicted"/>
<accession>A0A1M6MPR9</accession>
<dbReference type="RefSeq" id="WP_072765927.1">
    <property type="nucleotide sequence ID" value="NZ_FQYX01000045.1"/>
</dbReference>
<dbReference type="STRING" id="558155.SAMN04487911_14520"/>
<evidence type="ECO:0000313" key="3">
    <source>
        <dbReference type="EMBL" id="SHJ85505.1"/>
    </source>
</evidence>
<dbReference type="GO" id="GO:0004175">
    <property type="term" value="F:endopeptidase activity"/>
    <property type="evidence" value="ECO:0007669"/>
    <property type="project" value="TreeGrafter"/>
</dbReference>
<dbReference type="CDD" id="cd07562">
    <property type="entry name" value="Peptidase_S41_TRI"/>
    <property type="match status" value="1"/>
</dbReference>
<dbReference type="GO" id="GO:0007165">
    <property type="term" value="P:signal transduction"/>
    <property type="evidence" value="ECO:0007669"/>
    <property type="project" value="TreeGrafter"/>
</dbReference>
<dbReference type="GO" id="GO:0008236">
    <property type="term" value="F:serine-type peptidase activity"/>
    <property type="evidence" value="ECO:0007669"/>
    <property type="project" value="InterPro"/>
</dbReference>
<dbReference type="Gene3D" id="3.30.750.44">
    <property type="match status" value="1"/>
</dbReference>
<feature type="signal peptide" evidence="1">
    <location>
        <begin position="1"/>
        <end position="18"/>
    </location>
</feature>
<evidence type="ECO:0000313" key="4">
    <source>
        <dbReference type="Proteomes" id="UP000184231"/>
    </source>
</evidence>
<dbReference type="EMBL" id="FQYX01000045">
    <property type="protein sequence ID" value="SHJ85505.1"/>
    <property type="molecule type" value="Genomic_DNA"/>
</dbReference>
<dbReference type="SUPFAM" id="SSF50156">
    <property type="entry name" value="PDZ domain-like"/>
    <property type="match status" value="1"/>
</dbReference>
<dbReference type="InterPro" id="IPR029045">
    <property type="entry name" value="ClpP/crotonase-like_dom_sf"/>
</dbReference>
<dbReference type="Gene3D" id="2.60.120.260">
    <property type="entry name" value="Galactose-binding domain-like"/>
    <property type="match status" value="1"/>
</dbReference>
<dbReference type="OrthoDB" id="5379939at2"/>
<keyword evidence="1" id="KW-0732">Signal</keyword>
<gene>
    <name evidence="3" type="ORF">SAMN04487911_14520</name>
</gene>
<dbReference type="InterPro" id="IPR036034">
    <property type="entry name" value="PDZ_sf"/>
</dbReference>
<feature type="chain" id="PRO_5013178180" evidence="1">
    <location>
        <begin position="19"/>
        <end position="735"/>
    </location>
</feature>
<sequence>MKKKLLALLTIVSIGCIAQEPEKYNLGFETQSENTSLPDGWFKWGNYELTTDSVAHSGTKSGKITSDQTGSSFGSIAYKIPANYEGKEIRLEGFMKIKDVENGYAGLLLRVDGNGTSLAYDNMQNQNTTGTKDWQKYTITLDYPEEAENIFIAGILTGKGEAWFDDFVLSIDGKNVQNLKEVEKQLSSAQLDKEFDNGSLIELSKLTTEKIENLELLGRVWGFLKYHHPAIAKGNYNWDYELFRFLPKFIKAENTIDRDKLLVEWINSFGQVQECAKCQPTDENAFLKPDMEWINNLSTDLKNKLLYVYNNRSQGKHYYIGMIANVGNPEFKNENPYSNMSFPDDGFRLLSLYRYWNMINYFFPYKHLMDEDWNEKLKEYIPLFINAKDELEYELAAIQLIADIKDTHANLWGGADKIDEWKGSNYPPVHVRFIENHLVVTDYYNQELKNEVGLKIGDVITKINGNPIDKIVNEKSKYYPASNEPSRLRDISADLLRSNSNNIEIEFVSGNSKPQTKNLKLYPKDSLDIYHRYRKSDGKSFKMLDNNIGYVTLQSIKEDDIAQIKDEFKNTKGIIIDIRNYPSTFVPFSLGSYFVSSSTPFVKFTNGNVDNPGEFTFTSNLEIPSQGKTYQGKLVVLVNELSQSQAEYTSMAFRAGDNTTIIGSTTAGADGNVSAILLPGGLRTMISGIGVNYPNGQETQRIGIVPDIEVKPTIEGIRQGKDELLEKAIETILKE</sequence>
<dbReference type="AlphaFoldDB" id="A0A1M6MPR9"/>
<name>A0A1M6MPR9_9FLAO</name>
<reference evidence="4" key="1">
    <citation type="submission" date="2016-11" db="EMBL/GenBank/DDBJ databases">
        <authorList>
            <person name="Varghese N."/>
            <person name="Submissions S."/>
        </authorList>
    </citation>
    <scope>NUCLEOTIDE SEQUENCE [LARGE SCALE GENOMIC DNA]</scope>
    <source>
        <strain evidence="4">CGMCC 1.8863</strain>
    </source>
</reference>
<evidence type="ECO:0000259" key="2">
    <source>
        <dbReference type="SMART" id="SM00245"/>
    </source>
</evidence>
<feature type="domain" description="Tail specific protease" evidence="2">
    <location>
        <begin position="512"/>
        <end position="711"/>
    </location>
</feature>
<evidence type="ECO:0000256" key="1">
    <source>
        <dbReference type="SAM" id="SignalP"/>
    </source>
</evidence>
<dbReference type="InterPro" id="IPR005151">
    <property type="entry name" value="Tail-specific_protease"/>
</dbReference>
<dbReference type="GO" id="GO:0006508">
    <property type="term" value="P:proteolysis"/>
    <property type="evidence" value="ECO:0007669"/>
    <property type="project" value="InterPro"/>
</dbReference>
<dbReference type="PROSITE" id="PS51257">
    <property type="entry name" value="PROKAR_LIPOPROTEIN"/>
    <property type="match status" value="1"/>
</dbReference>
<dbReference type="Gene3D" id="2.30.42.10">
    <property type="match status" value="1"/>
</dbReference>
<dbReference type="SUPFAM" id="SSF52096">
    <property type="entry name" value="ClpP/crotonase"/>
    <property type="match status" value="1"/>
</dbReference>
<dbReference type="GO" id="GO:0030288">
    <property type="term" value="C:outer membrane-bounded periplasmic space"/>
    <property type="evidence" value="ECO:0007669"/>
    <property type="project" value="TreeGrafter"/>
</dbReference>
<protein>
    <submittedName>
        <fullName evidence="3">Peptidase family S41</fullName>
    </submittedName>
</protein>
<organism evidence="3 4">
    <name type="scientific">Arenibacter nanhaiticus</name>
    <dbReference type="NCBI Taxonomy" id="558155"/>
    <lineage>
        <taxon>Bacteria</taxon>
        <taxon>Pseudomonadati</taxon>
        <taxon>Bacteroidota</taxon>
        <taxon>Flavobacteriia</taxon>
        <taxon>Flavobacteriales</taxon>
        <taxon>Flavobacteriaceae</taxon>
        <taxon>Arenibacter</taxon>
    </lineage>
</organism>
<dbReference type="Pfam" id="PF03572">
    <property type="entry name" value="Peptidase_S41"/>
    <property type="match status" value="1"/>
</dbReference>
<dbReference type="PANTHER" id="PTHR32060:SF30">
    <property type="entry name" value="CARBOXY-TERMINAL PROCESSING PROTEASE CTPA"/>
    <property type="match status" value="1"/>
</dbReference>
<keyword evidence="4" id="KW-1185">Reference proteome</keyword>
<dbReference type="SMART" id="SM00245">
    <property type="entry name" value="TSPc"/>
    <property type="match status" value="1"/>
</dbReference>
<dbReference type="Proteomes" id="UP000184231">
    <property type="component" value="Unassembled WGS sequence"/>
</dbReference>
<dbReference type="PANTHER" id="PTHR32060">
    <property type="entry name" value="TAIL-SPECIFIC PROTEASE"/>
    <property type="match status" value="1"/>
</dbReference>